<dbReference type="AlphaFoldDB" id="A0A517LFD9"/>
<dbReference type="EMBL" id="CP042195">
    <property type="protein sequence ID" value="QDS74354.1"/>
    <property type="molecule type" value="Genomic_DNA"/>
</dbReference>
<proteinExistence type="predicted"/>
<gene>
    <name evidence="1" type="ORF">FKW77_004782</name>
</gene>
<keyword evidence="2" id="KW-1185">Reference proteome</keyword>
<name>A0A517LFD9_9PEZI</name>
<evidence type="ECO:0000313" key="1">
    <source>
        <dbReference type="EMBL" id="QDS74354.1"/>
    </source>
</evidence>
<dbReference type="Proteomes" id="UP000316270">
    <property type="component" value="Chromosome 11"/>
</dbReference>
<organism evidence="1 2">
    <name type="scientific">Venturia effusa</name>
    <dbReference type="NCBI Taxonomy" id="50376"/>
    <lineage>
        <taxon>Eukaryota</taxon>
        <taxon>Fungi</taxon>
        <taxon>Dikarya</taxon>
        <taxon>Ascomycota</taxon>
        <taxon>Pezizomycotina</taxon>
        <taxon>Dothideomycetes</taxon>
        <taxon>Pleosporomycetidae</taxon>
        <taxon>Venturiales</taxon>
        <taxon>Venturiaceae</taxon>
        <taxon>Venturia</taxon>
    </lineage>
</organism>
<sequence>MAARDEQSTNIGAERRTQRRMNTQVKYLNTICLPIYPAIGHSASNLPDTKHSVRPHSPSLCLSPVPLYLVPRRLGEIQLQ</sequence>
<accession>A0A517LFD9</accession>
<evidence type="ECO:0000313" key="2">
    <source>
        <dbReference type="Proteomes" id="UP000316270"/>
    </source>
</evidence>
<protein>
    <submittedName>
        <fullName evidence="1">Uncharacterized protein</fullName>
    </submittedName>
</protein>
<reference evidence="1 2" key="1">
    <citation type="submission" date="2019-07" db="EMBL/GenBank/DDBJ databases">
        <title>Finished genome of Venturia effusa.</title>
        <authorList>
            <person name="Young C.A."/>
            <person name="Cox M.P."/>
            <person name="Ganley A.R.D."/>
            <person name="David W.J."/>
        </authorList>
    </citation>
    <scope>NUCLEOTIDE SEQUENCE [LARGE SCALE GENOMIC DNA]</scope>
    <source>
        <strain evidence="2">albino</strain>
    </source>
</reference>